<keyword evidence="4 7" id="KW-1133">Transmembrane helix</keyword>
<dbReference type="InterPro" id="IPR050817">
    <property type="entry name" value="DjlA_DnaK_co-chaperone"/>
</dbReference>
<comment type="function">
    <text evidence="7">Regulatory DnaK co-chaperone. Direct interaction between DnaK and DjlA is needed for the induction of the wcaABCDE operon, involved in the synthesis of a colanic acid polysaccharide capsule, possibly through activation of the RcsB/RcsC phosphotransfer signaling pathway. The colanic acid capsule may help the bacterium survive conditions outside the host.</text>
</comment>
<protein>
    <recommendedName>
        <fullName evidence="7">Co-chaperone protein DjlA</fullName>
    </recommendedName>
</protein>
<evidence type="ECO:0000313" key="11">
    <source>
        <dbReference type="Proteomes" id="UP000291106"/>
    </source>
</evidence>
<dbReference type="SUPFAM" id="SSF46565">
    <property type="entry name" value="Chaperone J-domain"/>
    <property type="match status" value="1"/>
</dbReference>
<keyword evidence="5 7" id="KW-0472">Membrane</keyword>
<dbReference type="GO" id="GO:0005886">
    <property type="term" value="C:plasma membrane"/>
    <property type="evidence" value="ECO:0007669"/>
    <property type="project" value="UniProtKB-SubCell"/>
</dbReference>
<feature type="topological domain" description="Cytoplasmic" evidence="7">
    <location>
        <begin position="31"/>
        <end position="259"/>
    </location>
</feature>
<evidence type="ECO:0000256" key="1">
    <source>
        <dbReference type="ARBA" id="ARBA00022475"/>
    </source>
</evidence>
<evidence type="ECO:0000256" key="3">
    <source>
        <dbReference type="ARBA" id="ARBA00022692"/>
    </source>
</evidence>
<keyword evidence="1 7" id="KW-1003">Cell membrane</keyword>
<comment type="subunit">
    <text evidence="7">Homodimer.</text>
</comment>
<proteinExistence type="inferred from homology"/>
<dbReference type="SUPFAM" id="SSF158682">
    <property type="entry name" value="TerB-like"/>
    <property type="match status" value="1"/>
</dbReference>
<dbReference type="RefSeq" id="WP_130598234.1">
    <property type="nucleotide sequence ID" value="NZ_CP036200.1"/>
</dbReference>
<dbReference type="CDD" id="cd07316">
    <property type="entry name" value="terB_like_DjlA"/>
    <property type="match status" value="1"/>
</dbReference>
<dbReference type="NCBIfam" id="NF006948">
    <property type="entry name" value="PRK09430.1"/>
    <property type="match status" value="1"/>
</dbReference>
<dbReference type="InterPro" id="IPR036869">
    <property type="entry name" value="J_dom_sf"/>
</dbReference>
<organism evidence="10 11">
    <name type="scientific">Shewanella maritima</name>
    <dbReference type="NCBI Taxonomy" id="2520507"/>
    <lineage>
        <taxon>Bacteria</taxon>
        <taxon>Pseudomonadati</taxon>
        <taxon>Pseudomonadota</taxon>
        <taxon>Gammaproteobacteria</taxon>
        <taxon>Alteromonadales</taxon>
        <taxon>Shewanellaceae</taxon>
        <taxon>Shewanella</taxon>
    </lineage>
</organism>
<dbReference type="InterPro" id="IPR001623">
    <property type="entry name" value="DnaJ_domain"/>
</dbReference>
<dbReference type="Pfam" id="PF05099">
    <property type="entry name" value="TerB"/>
    <property type="match status" value="1"/>
</dbReference>
<keyword evidence="2 7" id="KW-0997">Cell inner membrane</keyword>
<dbReference type="Gene3D" id="1.10.3680.10">
    <property type="entry name" value="TerB-like"/>
    <property type="match status" value="1"/>
</dbReference>
<dbReference type="KEGG" id="smai:EXU30_05765"/>
<dbReference type="CDD" id="cd06257">
    <property type="entry name" value="DnaJ"/>
    <property type="match status" value="1"/>
</dbReference>
<dbReference type="InterPro" id="IPR029024">
    <property type="entry name" value="TerB-like"/>
</dbReference>
<evidence type="ECO:0000313" key="10">
    <source>
        <dbReference type="EMBL" id="QBF82262.1"/>
    </source>
</evidence>
<comment type="subcellular location">
    <subcellularLocation>
        <location evidence="7">Cell inner membrane</location>
        <topology evidence="7">Single-pass type III membrane protein</topology>
    </subcellularLocation>
</comment>
<sequence length="259" mass="29285">MQIWGKVFGALIGFMFGRFLGALVGAYLGHQYDKSRFIKQYASRVQHIQSQFSRTTFALLGRIAKANGRVTESDIMVATMLMDQLKLHGQARSDAQQAFRDGKRADFDVKAQLREFHRATQGVNDLRKMFLEIQVQMALHDGELHASELAILRLIADELGLARQLDATIASMQAEHKYHQANRSQSNKMATADAYSILGVKQSDSDQTIKRAYRRLMNEHHPDKLVAKGLPEEMMKLAKDKAQDIQSAYDSVKADRGMR</sequence>
<feature type="transmembrane region" description="Helical" evidence="8">
    <location>
        <begin position="7"/>
        <end position="29"/>
    </location>
</feature>
<dbReference type="PROSITE" id="PS50076">
    <property type="entry name" value="DNAJ_2"/>
    <property type="match status" value="1"/>
</dbReference>
<evidence type="ECO:0000259" key="9">
    <source>
        <dbReference type="PROSITE" id="PS50076"/>
    </source>
</evidence>
<keyword evidence="6 7" id="KW-0143">Chaperone</keyword>
<keyword evidence="3 7" id="KW-0812">Transmembrane</keyword>
<feature type="topological domain" description="Periplasmic" evidence="7">
    <location>
        <begin position="1"/>
        <end position="6"/>
    </location>
</feature>
<dbReference type="PANTHER" id="PTHR24074">
    <property type="entry name" value="CO-CHAPERONE PROTEIN DJLA"/>
    <property type="match status" value="1"/>
</dbReference>
<name>A0A411PFT5_9GAMM</name>
<comment type="domain">
    <text evidence="7">The transmembrane domain is a dimerization domain.</text>
</comment>
<feature type="domain" description="J" evidence="9">
    <location>
        <begin position="193"/>
        <end position="259"/>
    </location>
</feature>
<dbReference type="InterPro" id="IPR007791">
    <property type="entry name" value="DjlA_N"/>
</dbReference>
<evidence type="ECO:0000256" key="7">
    <source>
        <dbReference type="HAMAP-Rule" id="MF_01153"/>
    </source>
</evidence>
<evidence type="ECO:0000256" key="2">
    <source>
        <dbReference type="ARBA" id="ARBA00022519"/>
    </source>
</evidence>
<dbReference type="AlphaFoldDB" id="A0A411PFT5"/>
<dbReference type="PRINTS" id="PR00625">
    <property type="entry name" value="JDOMAIN"/>
</dbReference>
<keyword evidence="11" id="KW-1185">Reference proteome</keyword>
<reference evidence="10 11" key="1">
    <citation type="submission" date="2019-02" db="EMBL/GenBank/DDBJ databases">
        <title>Shewanella sp. D4-2 isolated from Dokdo Island.</title>
        <authorList>
            <person name="Baek K."/>
        </authorList>
    </citation>
    <scope>NUCLEOTIDE SEQUENCE [LARGE SCALE GENOMIC DNA]</scope>
    <source>
        <strain evidence="10 11">D4-2</strain>
    </source>
</reference>
<evidence type="ECO:0000256" key="5">
    <source>
        <dbReference type="ARBA" id="ARBA00023136"/>
    </source>
</evidence>
<dbReference type="GO" id="GO:0051087">
    <property type="term" value="F:protein-folding chaperone binding"/>
    <property type="evidence" value="ECO:0007669"/>
    <property type="project" value="InterPro"/>
</dbReference>
<dbReference type="EMBL" id="CP036200">
    <property type="protein sequence ID" value="QBF82262.1"/>
    <property type="molecule type" value="Genomic_DNA"/>
</dbReference>
<dbReference type="OrthoDB" id="9782583at2"/>
<evidence type="ECO:0000256" key="6">
    <source>
        <dbReference type="ARBA" id="ARBA00023186"/>
    </source>
</evidence>
<dbReference type="Pfam" id="PF00226">
    <property type="entry name" value="DnaJ"/>
    <property type="match status" value="1"/>
</dbReference>
<dbReference type="InterPro" id="IPR023749">
    <property type="entry name" value="DjlA"/>
</dbReference>
<accession>A0A411PFT5</accession>
<dbReference type="Proteomes" id="UP000291106">
    <property type="component" value="Chromosome"/>
</dbReference>
<dbReference type="Gene3D" id="1.10.287.110">
    <property type="entry name" value="DnaJ domain"/>
    <property type="match status" value="1"/>
</dbReference>
<dbReference type="SMART" id="SM00271">
    <property type="entry name" value="DnaJ"/>
    <property type="match status" value="1"/>
</dbReference>
<evidence type="ECO:0000256" key="4">
    <source>
        <dbReference type="ARBA" id="ARBA00022989"/>
    </source>
</evidence>
<dbReference type="HAMAP" id="MF_01153">
    <property type="entry name" value="DjlA"/>
    <property type="match status" value="1"/>
</dbReference>
<gene>
    <name evidence="7 10" type="primary">djlA</name>
    <name evidence="10" type="ORF">EXU30_05765</name>
</gene>
<evidence type="ECO:0000256" key="8">
    <source>
        <dbReference type="SAM" id="Phobius"/>
    </source>
</evidence>